<protein>
    <submittedName>
        <fullName evidence="2">Uncharacterized protein</fullName>
    </submittedName>
</protein>
<dbReference type="AlphaFoldDB" id="A0A8T2VBH7"/>
<dbReference type="EMBL" id="CM035407">
    <property type="protein sequence ID" value="KAH7443123.1"/>
    <property type="molecule type" value="Genomic_DNA"/>
</dbReference>
<comment type="caution">
    <text evidence="2">The sequence shown here is derived from an EMBL/GenBank/DDBJ whole genome shotgun (WGS) entry which is preliminary data.</text>
</comment>
<reference evidence="2" key="1">
    <citation type="submission" date="2021-08" db="EMBL/GenBank/DDBJ databases">
        <title>WGS assembly of Ceratopteris richardii.</title>
        <authorList>
            <person name="Marchant D.B."/>
            <person name="Chen G."/>
            <person name="Jenkins J."/>
            <person name="Shu S."/>
            <person name="Leebens-Mack J."/>
            <person name="Grimwood J."/>
            <person name="Schmutz J."/>
            <person name="Soltis P."/>
            <person name="Soltis D."/>
            <person name="Chen Z.-H."/>
        </authorList>
    </citation>
    <scope>NUCLEOTIDE SEQUENCE</scope>
    <source>
        <strain evidence="2">Whitten #5841</strain>
        <tissue evidence="2">Leaf</tissue>
    </source>
</reference>
<organism evidence="2 3">
    <name type="scientific">Ceratopteris richardii</name>
    <name type="common">Triangle waterfern</name>
    <dbReference type="NCBI Taxonomy" id="49495"/>
    <lineage>
        <taxon>Eukaryota</taxon>
        <taxon>Viridiplantae</taxon>
        <taxon>Streptophyta</taxon>
        <taxon>Embryophyta</taxon>
        <taxon>Tracheophyta</taxon>
        <taxon>Polypodiopsida</taxon>
        <taxon>Polypodiidae</taxon>
        <taxon>Polypodiales</taxon>
        <taxon>Pteridineae</taxon>
        <taxon>Pteridaceae</taxon>
        <taxon>Parkerioideae</taxon>
        <taxon>Ceratopteris</taxon>
    </lineage>
</organism>
<proteinExistence type="predicted"/>
<gene>
    <name evidence="2" type="ORF">KP509_02G020700</name>
</gene>
<feature type="region of interest" description="Disordered" evidence="1">
    <location>
        <begin position="1"/>
        <end position="42"/>
    </location>
</feature>
<evidence type="ECO:0000313" key="3">
    <source>
        <dbReference type="Proteomes" id="UP000825935"/>
    </source>
</evidence>
<evidence type="ECO:0000256" key="1">
    <source>
        <dbReference type="SAM" id="MobiDB-lite"/>
    </source>
</evidence>
<keyword evidence="3" id="KW-1185">Reference proteome</keyword>
<feature type="compositionally biased region" description="Polar residues" evidence="1">
    <location>
        <begin position="33"/>
        <end position="42"/>
    </location>
</feature>
<name>A0A8T2VBH7_CERRI</name>
<sequence>MSDDYLNSPLSLPAPPETLPSSLVRSQSRRARNGTSCSNLQLNATDRERFAIDRDGSQSSATDREHATDTFHWTIARQTPQSLLNNRATDTFLLLWEDHPLTSSHA</sequence>
<accession>A0A8T2VBH7</accession>
<evidence type="ECO:0000313" key="2">
    <source>
        <dbReference type="EMBL" id="KAH7443123.1"/>
    </source>
</evidence>
<dbReference type="Proteomes" id="UP000825935">
    <property type="component" value="Chromosome 2"/>
</dbReference>